<gene>
    <name evidence="3" type="ORF">KDH_21300</name>
</gene>
<evidence type="ECO:0000259" key="2">
    <source>
        <dbReference type="Pfam" id="PF00884"/>
    </source>
</evidence>
<dbReference type="RefSeq" id="WP_338249490.1">
    <property type="nucleotide sequence ID" value="NZ_BSRI01000001.1"/>
</dbReference>
<evidence type="ECO:0000256" key="1">
    <source>
        <dbReference type="ARBA" id="ARBA00008779"/>
    </source>
</evidence>
<dbReference type="Pfam" id="PF00884">
    <property type="entry name" value="Sulfatase"/>
    <property type="match status" value="1"/>
</dbReference>
<reference evidence="3 4" key="1">
    <citation type="submission" date="2023-02" db="EMBL/GenBank/DDBJ databases">
        <title>Dictyobacter halimunensis sp. nov., a new member of the class Ktedonobacteria from forest soil in a geothermal area.</title>
        <authorList>
            <person name="Rachmania M.K."/>
            <person name="Ningsih F."/>
            <person name="Sakai Y."/>
            <person name="Yabe S."/>
            <person name="Yokota A."/>
            <person name="Sjamsuridzal W."/>
        </authorList>
    </citation>
    <scope>NUCLEOTIDE SEQUENCE [LARGE SCALE GENOMIC DNA]</scope>
    <source>
        <strain evidence="3 4">S3.2.2.5</strain>
    </source>
</reference>
<dbReference type="SUPFAM" id="SSF53649">
    <property type="entry name" value="Alkaline phosphatase-like"/>
    <property type="match status" value="1"/>
</dbReference>
<sequence>MTVPAKLPNIVVVAIDSLRADHLGCYGYARPTSPHIDALAAESQVFEQAFAAGIPTMPSFTTLYTGLHPYRHGVVAHTGQRRLSSSIQMLPQMLKQRGYVTAACDNLAVQGDGRGSWFARGYDYYSGFLYKPFGDQSQQLTERALNLLQEYADQPLFLFLHYWDPHTPYGPLPPYDTMHYEPNSGPIDLAEVRKLRPEYYNAFLGDMHLRHPDDYAYVVAQYDGEISQVDAEVGRLTQALKAQALWENTIFVLLSDHGECFGEGDFYFDHHGLYDAVTRIAFMLHLPGKSAGRLTPMVSHLDIVPTLGALVGLPPLPYALDGKSLLPLLNGSTSTSPHPYIVSAESSRQASLALRTPEWKVILPIVEDLHGQPLPDFYGRPRSPQPLLFDLCNDPAEQHDLSQQRPEKLAEMLDLLRSWRARMAAMTGEPDPIQAQGLSLSYERFMKRLLARQKA</sequence>
<feature type="domain" description="Sulfatase N-terminal" evidence="2">
    <location>
        <begin position="8"/>
        <end position="312"/>
    </location>
</feature>
<dbReference type="Gene3D" id="3.30.1120.10">
    <property type="match status" value="1"/>
</dbReference>
<dbReference type="EMBL" id="BSRI01000001">
    <property type="protein sequence ID" value="GLV55283.1"/>
    <property type="molecule type" value="Genomic_DNA"/>
</dbReference>
<comment type="similarity">
    <text evidence="1">Belongs to the sulfatase family.</text>
</comment>
<accession>A0ABQ6FS40</accession>
<dbReference type="Proteomes" id="UP001344906">
    <property type="component" value="Unassembled WGS sequence"/>
</dbReference>
<dbReference type="CDD" id="cd16148">
    <property type="entry name" value="sulfatase_like"/>
    <property type="match status" value="1"/>
</dbReference>
<proteinExistence type="inferred from homology"/>
<dbReference type="Gene3D" id="3.40.720.10">
    <property type="entry name" value="Alkaline Phosphatase, subunit A"/>
    <property type="match status" value="1"/>
</dbReference>
<evidence type="ECO:0000313" key="4">
    <source>
        <dbReference type="Proteomes" id="UP001344906"/>
    </source>
</evidence>
<comment type="caution">
    <text evidence="3">The sequence shown here is derived from an EMBL/GenBank/DDBJ whole genome shotgun (WGS) entry which is preliminary data.</text>
</comment>
<dbReference type="InterPro" id="IPR017850">
    <property type="entry name" value="Alkaline_phosphatase_core_sf"/>
</dbReference>
<name>A0ABQ6FS40_9CHLR</name>
<dbReference type="PANTHER" id="PTHR42693">
    <property type="entry name" value="ARYLSULFATASE FAMILY MEMBER"/>
    <property type="match status" value="1"/>
</dbReference>
<keyword evidence="4" id="KW-1185">Reference proteome</keyword>
<organism evidence="3 4">
    <name type="scientific">Dictyobacter halimunensis</name>
    <dbReference type="NCBI Taxonomy" id="3026934"/>
    <lineage>
        <taxon>Bacteria</taxon>
        <taxon>Bacillati</taxon>
        <taxon>Chloroflexota</taxon>
        <taxon>Ktedonobacteria</taxon>
        <taxon>Ktedonobacterales</taxon>
        <taxon>Dictyobacteraceae</taxon>
        <taxon>Dictyobacter</taxon>
    </lineage>
</organism>
<dbReference type="InterPro" id="IPR050738">
    <property type="entry name" value="Sulfatase"/>
</dbReference>
<dbReference type="PANTHER" id="PTHR42693:SF33">
    <property type="entry name" value="ARYLSULFATASE"/>
    <property type="match status" value="1"/>
</dbReference>
<evidence type="ECO:0000313" key="3">
    <source>
        <dbReference type="EMBL" id="GLV55283.1"/>
    </source>
</evidence>
<dbReference type="InterPro" id="IPR000917">
    <property type="entry name" value="Sulfatase_N"/>
</dbReference>
<protein>
    <submittedName>
        <fullName evidence="3">Sulfatase</fullName>
    </submittedName>
</protein>